<dbReference type="NCBIfam" id="TIGR03687">
    <property type="entry name" value="pupylate_cterm"/>
    <property type="match status" value="1"/>
</dbReference>
<evidence type="ECO:0000256" key="6">
    <source>
        <dbReference type="SAM" id="MobiDB-lite"/>
    </source>
</evidence>
<evidence type="ECO:0000256" key="3">
    <source>
        <dbReference type="ARBA" id="ARBA00016748"/>
    </source>
</evidence>
<name>A0ABP5G590_9MICC</name>
<feature type="region of interest" description="ARC ATPase binding" evidence="5">
    <location>
        <begin position="25"/>
        <end position="62"/>
    </location>
</feature>
<evidence type="ECO:0000313" key="7">
    <source>
        <dbReference type="EMBL" id="GAA2038143.1"/>
    </source>
</evidence>
<keyword evidence="5" id="KW-0833">Ubl conjugation pathway</keyword>
<gene>
    <name evidence="5" type="primary">pup</name>
    <name evidence="7" type="ORF">GCM10009720_18300</name>
</gene>
<comment type="caution">
    <text evidence="7">The sequence shown here is derived from an EMBL/GenBank/DDBJ whole genome shotgun (WGS) entry which is preliminary data.</text>
</comment>
<dbReference type="Proteomes" id="UP001501461">
    <property type="component" value="Unassembled WGS sequence"/>
</dbReference>
<dbReference type="Pfam" id="PF05639">
    <property type="entry name" value="Pup"/>
    <property type="match status" value="1"/>
</dbReference>
<evidence type="ECO:0000256" key="4">
    <source>
        <dbReference type="ARBA" id="ARBA00032321"/>
    </source>
</evidence>
<evidence type="ECO:0000256" key="1">
    <source>
        <dbReference type="ARBA" id="ARBA00004707"/>
    </source>
</evidence>
<dbReference type="EMBL" id="BAAAMN010000036">
    <property type="protein sequence ID" value="GAA2038143.1"/>
    <property type="molecule type" value="Genomic_DNA"/>
</dbReference>
<accession>A0ABP5G590</accession>
<keyword evidence="5" id="KW-1017">Isopeptide bond</keyword>
<comment type="pathway">
    <text evidence="1 5">Protein degradation; proteasomal Pup-dependent pathway.</text>
</comment>
<evidence type="ECO:0000256" key="2">
    <source>
        <dbReference type="ARBA" id="ARBA00010616"/>
    </source>
</evidence>
<dbReference type="HAMAP" id="MF_02106">
    <property type="entry name" value="Pup"/>
    <property type="match status" value="1"/>
</dbReference>
<comment type="subunit">
    <text evidence="5">Strongly interacts with the proteasome-associated ATPase ARC through a hydrophobic interface; the interacting region of Pup lies in its C-terminal half. There is one Pup binding site per ARC hexamer ring.</text>
</comment>
<organism evidence="7 8">
    <name type="scientific">Yaniella flava</name>
    <dbReference type="NCBI Taxonomy" id="287930"/>
    <lineage>
        <taxon>Bacteria</taxon>
        <taxon>Bacillati</taxon>
        <taxon>Actinomycetota</taxon>
        <taxon>Actinomycetes</taxon>
        <taxon>Micrococcales</taxon>
        <taxon>Micrococcaceae</taxon>
        <taxon>Yaniella</taxon>
    </lineage>
</organism>
<evidence type="ECO:0000256" key="5">
    <source>
        <dbReference type="HAMAP-Rule" id="MF_02106"/>
    </source>
</evidence>
<feature type="compositionally biased region" description="Basic and acidic residues" evidence="6">
    <location>
        <begin position="1"/>
        <end position="16"/>
    </location>
</feature>
<feature type="modified residue" description="Deamidated glutamine" evidence="5">
    <location>
        <position position="68"/>
    </location>
</feature>
<dbReference type="RefSeq" id="WP_343957830.1">
    <property type="nucleotide sequence ID" value="NZ_BAAAMN010000036.1"/>
</dbReference>
<keyword evidence="8" id="KW-1185">Reference proteome</keyword>
<comment type="function">
    <text evidence="5">Protein modifier that is covalently attached to lysine residues of substrate proteins, thereby targeting them for proteasomal degradation. The tagging system is termed pupylation.</text>
</comment>
<feature type="region of interest" description="Disordered" evidence="6">
    <location>
        <begin position="1"/>
        <end position="39"/>
    </location>
</feature>
<proteinExistence type="inferred from homology"/>
<comment type="domain">
    <text evidence="5">The N-terminal unstructured half of Pup provides a signal required to initiate unfolding and degradation by the proteasome but is not needed for pupylation, while the C-terminal helical half of Pup interacts with ARC to target proteins to the proteasome.</text>
</comment>
<sequence length="68" mass="7556">MAQEQHRQSRQHREEDNYIPDPLPDGTAAPDSTASQTSDLDSLLDDIDDVLEVNAEEFVKGFVQKGGQ</sequence>
<dbReference type="InterPro" id="IPR008515">
    <property type="entry name" value="Ubiquitin-like_Pup"/>
</dbReference>
<feature type="cross-link" description="Isoglutamyl lysine isopeptide (Gln-Lys) (interchain with K-? in acceptor proteins)" evidence="5">
    <location>
        <position position="68"/>
    </location>
</feature>
<comment type="PTM">
    <text evidence="5">Is modified by deamidation of its C-terminal glutamine to glutamate by the deamidase Dop, a prerequisite to the subsequent pupylation process.</text>
</comment>
<protein>
    <recommendedName>
        <fullName evidence="3 5">Prokaryotic ubiquitin-like protein Pup</fullName>
    </recommendedName>
    <alternativeName>
        <fullName evidence="4 5">Bacterial ubiquitin-like modifier</fullName>
    </alternativeName>
</protein>
<comment type="similarity">
    <text evidence="2 5">Belongs to the prokaryotic ubiquitin-like protein family.</text>
</comment>
<evidence type="ECO:0000313" key="8">
    <source>
        <dbReference type="Proteomes" id="UP001501461"/>
    </source>
</evidence>
<reference evidence="8" key="1">
    <citation type="journal article" date="2019" name="Int. J. Syst. Evol. Microbiol.">
        <title>The Global Catalogue of Microorganisms (GCM) 10K type strain sequencing project: providing services to taxonomists for standard genome sequencing and annotation.</title>
        <authorList>
            <consortium name="The Broad Institute Genomics Platform"/>
            <consortium name="The Broad Institute Genome Sequencing Center for Infectious Disease"/>
            <person name="Wu L."/>
            <person name="Ma J."/>
        </authorList>
    </citation>
    <scope>NUCLEOTIDE SEQUENCE [LARGE SCALE GENOMIC DNA]</scope>
    <source>
        <strain evidence="8">JCM 13595</strain>
    </source>
</reference>